<protein>
    <recommendedName>
        <fullName evidence="3">EF-hand domain-containing protein</fullName>
    </recommendedName>
</protein>
<accession>A0AAE0BEC3</accession>
<sequence>MARPAGHSKASACDLFQPETTNRAAQSSKNPKAAAAVQVTFDQWQELVVECKETVDSVKSNMLLYESMRIKVKSFLDEQPEDFCTMLREADAAGAGWLNRAVLFQLLSQRIMLTTAELRCLMIHLFQVDRDNHGTVTWDDVAIFLALDTGFDIFASNDNQKDLGEENPSHPSKLCTFDINTELEDPLWRQVQSSLSLELWQGVKDKLHLYIG</sequence>
<proteinExistence type="predicted"/>
<comment type="caution">
    <text evidence="1">The sequence shown here is derived from an EMBL/GenBank/DDBJ whole genome shotgun (WGS) entry which is preliminary data.</text>
</comment>
<evidence type="ECO:0008006" key="3">
    <source>
        <dbReference type="Google" id="ProtNLM"/>
    </source>
</evidence>
<evidence type="ECO:0000313" key="1">
    <source>
        <dbReference type="EMBL" id="KAK3235063.1"/>
    </source>
</evidence>
<keyword evidence="2" id="KW-1185">Reference proteome</keyword>
<dbReference type="AlphaFoldDB" id="A0AAE0BEC3"/>
<name>A0AAE0BEC3_9CHLO</name>
<organism evidence="1 2">
    <name type="scientific">Cymbomonas tetramitiformis</name>
    <dbReference type="NCBI Taxonomy" id="36881"/>
    <lineage>
        <taxon>Eukaryota</taxon>
        <taxon>Viridiplantae</taxon>
        <taxon>Chlorophyta</taxon>
        <taxon>Pyramimonadophyceae</taxon>
        <taxon>Pyramimonadales</taxon>
        <taxon>Pyramimonadaceae</taxon>
        <taxon>Cymbomonas</taxon>
    </lineage>
</organism>
<gene>
    <name evidence="1" type="ORF">CYMTET_54716</name>
</gene>
<reference evidence="1 2" key="1">
    <citation type="journal article" date="2015" name="Genome Biol. Evol.">
        <title>Comparative Genomics of a Bacterivorous Green Alga Reveals Evolutionary Causalities and Consequences of Phago-Mixotrophic Mode of Nutrition.</title>
        <authorList>
            <person name="Burns J.A."/>
            <person name="Paasch A."/>
            <person name="Narechania A."/>
            <person name="Kim E."/>
        </authorList>
    </citation>
    <scope>NUCLEOTIDE SEQUENCE [LARGE SCALE GENOMIC DNA]</scope>
    <source>
        <strain evidence="1 2">PLY_AMNH</strain>
    </source>
</reference>
<dbReference type="EMBL" id="LGRX02035379">
    <property type="protein sequence ID" value="KAK3235063.1"/>
    <property type="molecule type" value="Genomic_DNA"/>
</dbReference>
<evidence type="ECO:0000313" key="2">
    <source>
        <dbReference type="Proteomes" id="UP001190700"/>
    </source>
</evidence>
<dbReference type="Proteomes" id="UP001190700">
    <property type="component" value="Unassembled WGS sequence"/>
</dbReference>